<dbReference type="EMBL" id="JAAQHG020000013">
    <property type="protein sequence ID" value="KAL1586736.1"/>
    <property type="molecule type" value="Genomic_DNA"/>
</dbReference>
<feature type="compositionally biased region" description="Low complexity" evidence="1">
    <location>
        <begin position="45"/>
        <end position="77"/>
    </location>
</feature>
<sequence>MQSLESNRFQNMRLGDSNTLPHHRERQTLPPISSFFATAERSDLPPVSQPQQHPSSFTALSSPSGLSLSSQQFLPQGAQPLTRSHRSYTNAEIESGSSNSSSSPRTAFNDFTFDRSSISSSSRESSTHPAASVSSTPTITRSTRNSRNKRNSDSSSEREAKRHSLDDDSDVEEMQWCKKCNRPYGECSNKRAHKRTVKKIKKEQLSRHNQSTYLQHGEDFLENAIQWRAPKGQMPGNQKKSGLIGDKQQGFEGLNVFAEFIWQKLLPFYDEEGRDALIREARALLDTHTRDSKGRVLPHGSLMAADTPTGELPCPGEKHDGSCLLHGSSIDCRKARKAENYSRNLLALLANTVPGAPVAPFVGSESRNLVHRHR</sequence>
<dbReference type="Proteomes" id="UP000803884">
    <property type="component" value="Unassembled WGS sequence"/>
</dbReference>
<organism evidence="2 3">
    <name type="scientific">Cladosporium halotolerans</name>
    <dbReference type="NCBI Taxonomy" id="1052096"/>
    <lineage>
        <taxon>Eukaryota</taxon>
        <taxon>Fungi</taxon>
        <taxon>Dikarya</taxon>
        <taxon>Ascomycota</taxon>
        <taxon>Pezizomycotina</taxon>
        <taxon>Dothideomycetes</taxon>
        <taxon>Dothideomycetidae</taxon>
        <taxon>Cladosporiales</taxon>
        <taxon>Cladosporiaceae</taxon>
        <taxon>Cladosporium</taxon>
    </lineage>
</organism>
<keyword evidence="3" id="KW-1185">Reference proteome</keyword>
<gene>
    <name evidence="2" type="ORF">WHR41_04578</name>
</gene>
<protein>
    <submittedName>
        <fullName evidence="2">Uncharacterized protein</fullName>
    </submittedName>
</protein>
<dbReference type="GeneID" id="96006022"/>
<accession>A0AB34KSL0</accession>
<proteinExistence type="predicted"/>
<reference evidence="2 3" key="1">
    <citation type="journal article" date="2020" name="Microbiol. Resour. Announc.">
        <title>Draft Genome Sequence of a Cladosporium Species Isolated from the Mesophotic Ascidian Didemnum maculosum.</title>
        <authorList>
            <person name="Gioti A."/>
            <person name="Siaperas R."/>
            <person name="Nikolaivits E."/>
            <person name="Le Goff G."/>
            <person name="Ouazzani J."/>
            <person name="Kotoulas G."/>
            <person name="Topakas E."/>
        </authorList>
    </citation>
    <scope>NUCLEOTIDE SEQUENCE [LARGE SCALE GENOMIC DNA]</scope>
    <source>
        <strain evidence="2 3">TM138-S3</strain>
    </source>
</reference>
<feature type="region of interest" description="Disordered" evidence="1">
    <location>
        <begin position="116"/>
        <end position="168"/>
    </location>
</feature>
<evidence type="ECO:0000313" key="3">
    <source>
        <dbReference type="Proteomes" id="UP000803884"/>
    </source>
</evidence>
<evidence type="ECO:0000256" key="1">
    <source>
        <dbReference type="SAM" id="MobiDB-lite"/>
    </source>
</evidence>
<feature type="compositionally biased region" description="Low complexity" evidence="1">
    <location>
        <begin position="132"/>
        <end position="143"/>
    </location>
</feature>
<feature type="compositionally biased region" description="Basic and acidic residues" evidence="1">
    <location>
        <begin position="150"/>
        <end position="166"/>
    </location>
</feature>
<dbReference type="AlphaFoldDB" id="A0AB34KSL0"/>
<dbReference type="RefSeq" id="XP_069229841.1">
    <property type="nucleotide sequence ID" value="XM_069373184.1"/>
</dbReference>
<comment type="caution">
    <text evidence="2">The sequence shown here is derived from an EMBL/GenBank/DDBJ whole genome shotgun (WGS) entry which is preliminary data.</text>
</comment>
<evidence type="ECO:0000313" key="2">
    <source>
        <dbReference type="EMBL" id="KAL1586736.1"/>
    </source>
</evidence>
<feature type="region of interest" description="Disordered" evidence="1">
    <location>
        <begin position="1"/>
        <end position="84"/>
    </location>
</feature>
<name>A0AB34KSL0_9PEZI</name>
<feature type="compositionally biased region" description="Polar residues" evidence="1">
    <location>
        <begin position="1"/>
        <end position="20"/>
    </location>
</feature>